<comment type="caution">
    <text evidence="1">The sequence shown here is derived from an EMBL/GenBank/DDBJ whole genome shotgun (WGS) entry which is preliminary data.</text>
</comment>
<accession>A0A4Z1NW31</accession>
<proteinExistence type="predicted"/>
<keyword evidence="2" id="KW-1185">Reference proteome</keyword>
<dbReference type="Proteomes" id="UP000298493">
    <property type="component" value="Unassembled WGS sequence"/>
</dbReference>
<protein>
    <submittedName>
        <fullName evidence="1">Uncharacterized protein</fullName>
    </submittedName>
</protein>
<sequence>MDTLRRILPHPSFLGFGPPVDLTSARNALFACPHPSRHGHDRRLTINPQSILYMDESTRHGWIGRIRHQRLDGSSPHHGWIGWILHPSGLDWTDPPPIMDGLDGSSTLQDSIGRIPHPSWIDWTDDTVISGRG</sequence>
<evidence type="ECO:0000313" key="2">
    <source>
        <dbReference type="Proteomes" id="UP000298493"/>
    </source>
</evidence>
<evidence type="ECO:0000313" key="1">
    <source>
        <dbReference type="EMBL" id="TID20131.1"/>
    </source>
</evidence>
<dbReference type="EMBL" id="SNSC02000011">
    <property type="protein sequence ID" value="TID20131.1"/>
    <property type="molecule type" value="Genomic_DNA"/>
</dbReference>
<dbReference type="AlphaFoldDB" id="A0A4Z1NW31"/>
<name>A0A4Z1NW31_9PEZI</name>
<gene>
    <name evidence="1" type="ORF">E6O75_ATG07591</name>
</gene>
<organism evidence="1 2">
    <name type="scientific">Venturia nashicola</name>
    <dbReference type="NCBI Taxonomy" id="86259"/>
    <lineage>
        <taxon>Eukaryota</taxon>
        <taxon>Fungi</taxon>
        <taxon>Dikarya</taxon>
        <taxon>Ascomycota</taxon>
        <taxon>Pezizomycotina</taxon>
        <taxon>Dothideomycetes</taxon>
        <taxon>Pleosporomycetidae</taxon>
        <taxon>Venturiales</taxon>
        <taxon>Venturiaceae</taxon>
        <taxon>Venturia</taxon>
    </lineage>
</organism>
<reference evidence="1 2" key="1">
    <citation type="submission" date="2019-04" db="EMBL/GenBank/DDBJ databases">
        <title>High contiguity whole genome sequence and gene annotation resource for two Venturia nashicola isolates.</title>
        <authorList>
            <person name="Prokchorchik M."/>
            <person name="Won K."/>
            <person name="Lee Y."/>
            <person name="Choi E.D."/>
            <person name="Segonzac C."/>
            <person name="Sohn K.H."/>
        </authorList>
    </citation>
    <scope>NUCLEOTIDE SEQUENCE [LARGE SCALE GENOMIC DNA]</scope>
    <source>
        <strain evidence="1 2">PRI2</strain>
    </source>
</reference>